<dbReference type="FunFam" id="3.40.50.1820:FF:000039">
    <property type="entry name" value="Esterase ybfF"/>
    <property type="match status" value="1"/>
</dbReference>
<dbReference type="InterPro" id="IPR000073">
    <property type="entry name" value="AB_hydrolase_1"/>
</dbReference>
<dbReference type="EC" id="3.1.1.116" evidence="3"/>
<proteinExistence type="inferred from homology"/>
<evidence type="ECO:0000256" key="11">
    <source>
        <dbReference type="ARBA" id="ARBA00048919"/>
    </source>
</evidence>
<comment type="caution">
    <text evidence="13">The sequence shown here is derived from an EMBL/GenBank/DDBJ whole genome shotgun (WGS) entry which is preliminary data.</text>
</comment>
<keyword evidence="2" id="KW-0378">Hydrolase</keyword>
<dbReference type="InterPro" id="IPR000639">
    <property type="entry name" value="Epox_hydrolase-like"/>
</dbReference>
<comment type="catalytic activity">
    <reaction evidence="9">
        <text>1,2-didecanoylglycerol + H2O = decanoylglycerol + decanoate + H(+)</text>
        <dbReference type="Rhea" id="RHEA:48596"/>
        <dbReference type="ChEBI" id="CHEBI:11152"/>
        <dbReference type="ChEBI" id="CHEBI:15377"/>
        <dbReference type="ChEBI" id="CHEBI:15378"/>
        <dbReference type="ChEBI" id="CHEBI:27689"/>
        <dbReference type="ChEBI" id="CHEBI:90605"/>
    </reaction>
</comment>
<feature type="domain" description="AB hydrolase-1" evidence="12">
    <location>
        <begin position="53"/>
        <end position="293"/>
    </location>
</feature>
<evidence type="ECO:0000256" key="5">
    <source>
        <dbReference type="ARBA" id="ARBA00043667"/>
    </source>
</evidence>
<name>A0ABD1EPX0_HYPHA</name>
<evidence type="ECO:0000256" key="2">
    <source>
        <dbReference type="ARBA" id="ARBA00022801"/>
    </source>
</evidence>
<evidence type="ECO:0000256" key="3">
    <source>
        <dbReference type="ARBA" id="ARBA00026104"/>
    </source>
</evidence>
<comment type="catalytic activity">
    <reaction evidence="6">
        <text>a 1,3-diacyl-sn-glycerol + H2O = a 1-acyl-sn-glycerol + a fatty acid + H(+)</text>
        <dbReference type="Rhea" id="RHEA:38503"/>
        <dbReference type="ChEBI" id="CHEBI:15377"/>
        <dbReference type="ChEBI" id="CHEBI:15378"/>
        <dbReference type="ChEBI" id="CHEBI:28868"/>
        <dbReference type="ChEBI" id="CHEBI:64683"/>
        <dbReference type="ChEBI" id="CHEBI:77272"/>
    </reaction>
</comment>
<reference evidence="13 14" key="1">
    <citation type="submission" date="2024-05" db="EMBL/GenBank/DDBJ databases">
        <title>Genetic variation in Jamaican populations of the coffee berry borer (Hypothenemus hampei).</title>
        <authorList>
            <person name="Errbii M."/>
            <person name="Myrie A."/>
        </authorList>
    </citation>
    <scope>NUCLEOTIDE SEQUENCE [LARGE SCALE GENOMIC DNA]</scope>
    <source>
        <strain evidence="13">JA-Hopewell-2020-01-JO</strain>
        <tissue evidence="13">Whole body</tissue>
    </source>
</reference>
<dbReference type="InterPro" id="IPR029058">
    <property type="entry name" value="AB_hydrolase_fold"/>
</dbReference>
<evidence type="ECO:0000259" key="12">
    <source>
        <dbReference type="Pfam" id="PF00561"/>
    </source>
</evidence>
<evidence type="ECO:0000256" key="1">
    <source>
        <dbReference type="ARBA" id="ARBA00008645"/>
    </source>
</evidence>
<accession>A0ABD1EPX0</accession>
<comment type="catalytic activity">
    <reaction evidence="10">
        <text>1-octadecanoyl-2-(9Z-octadecenoyl)-sn-glycerol + H2O = 2-(9Z-octadecenoyl)-glycerol + octadecanoate + H(+)</text>
        <dbReference type="Rhea" id="RHEA:77103"/>
        <dbReference type="ChEBI" id="CHEBI:15377"/>
        <dbReference type="ChEBI" id="CHEBI:15378"/>
        <dbReference type="ChEBI" id="CHEBI:25629"/>
        <dbReference type="ChEBI" id="CHEBI:73990"/>
        <dbReference type="ChEBI" id="CHEBI:75468"/>
    </reaction>
</comment>
<dbReference type="AlphaFoldDB" id="A0ABD1EPX0"/>
<evidence type="ECO:0000256" key="7">
    <source>
        <dbReference type="ARBA" id="ARBA00044064"/>
    </source>
</evidence>
<keyword evidence="14" id="KW-1185">Reference proteome</keyword>
<dbReference type="EMBL" id="JBDJPC010000005">
    <property type="protein sequence ID" value="KAL1500823.1"/>
    <property type="molecule type" value="Genomic_DNA"/>
</dbReference>
<dbReference type="SUPFAM" id="SSF53474">
    <property type="entry name" value="alpha/beta-Hydrolases"/>
    <property type="match status" value="1"/>
</dbReference>
<evidence type="ECO:0000256" key="10">
    <source>
        <dbReference type="ARBA" id="ARBA00048513"/>
    </source>
</evidence>
<comment type="catalytic activity">
    <reaction evidence="11">
        <text>1-octadecanoyl-2-(5Z,8Z,11Z,14Z-eicosatetraenoyl)-sn-glycerol + H2O = 2-(5Z,8Z,11Z,14Z-eicosatetraenoyl)-glycerol + octadecanoate + H(+)</text>
        <dbReference type="Rhea" id="RHEA:38507"/>
        <dbReference type="ChEBI" id="CHEBI:15377"/>
        <dbReference type="ChEBI" id="CHEBI:15378"/>
        <dbReference type="ChEBI" id="CHEBI:25629"/>
        <dbReference type="ChEBI" id="CHEBI:52392"/>
        <dbReference type="ChEBI" id="CHEBI:75728"/>
    </reaction>
</comment>
<dbReference type="Gene3D" id="3.40.50.1820">
    <property type="entry name" value="alpha/beta hydrolase"/>
    <property type="match status" value="1"/>
</dbReference>
<comment type="catalytic activity">
    <reaction evidence="5">
        <text>a 1,2-diacyl-sn-glycerol + H2O = a 2-acylglycerol + a fatty acid + H(+)</text>
        <dbReference type="Rhea" id="RHEA:33275"/>
        <dbReference type="ChEBI" id="CHEBI:15377"/>
        <dbReference type="ChEBI" id="CHEBI:15378"/>
        <dbReference type="ChEBI" id="CHEBI:17389"/>
        <dbReference type="ChEBI" id="CHEBI:17815"/>
        <dbReference type="ChEBI" id="CHEBI:28868"/>
        <dbReference type="EC" id="3.1.1.116"/>
    </reaction>
</comment>
<evidence type="ECO:0000313" key="14">
    <source>
        <dbReference type="Proteomes" id="UP001566132"/>
    </source>
</evidence>
<dbReference type="Proteomes" id="UP001566132">
    <property type="component" value="Unassembled WGS sequence"/>
</dbReference>
<comment type="catalytic activity">
    <reaction evidence="8">
        <text>1-octadecanoyl-2-(4Z,7Z,10Z,13Z,16Z,19Z-docosahexaenoyl)-sn-glycerol + H2O = 2-(4Z,7Z,10Z,13Z,16Z,19Z-docosahexaenoyl)-glycerol + octadecanoate + H(+)</text>
        <dbReference type="Rhea" id="RHEA:77107"/>
        <dbReference type="ChEBI" id="CHEBI:15377"/>
        <dbReference type="ChEBI" id="CHEBI:15378"/>
        <dbReference type="ChEBI" id="CHEBI:25629"/>
        <dbReference type="ChEBI" id="CHEBI:77129"/>
        <dbReference type="ChEBI" id="CHEBI:186738"/>
    </reaction>
</comment>
<evidence type="ECO:0000256" key="9">
    <source>
        <dbReference type="ARBA" id="ARBA00048504"/>
    </source>
</evidence>
<dbReference type="PANTHER" id="PTHR46118:SF4">
    <property type="entry name" value="PROTEIN ABHD11"/>
    <property type="match status" value="1"/>
</dbReference>
<dbReference type="GO" id="GO:0016787">
    <property type="term" value="F:hydrolase activity"/>
    <property type="evidence" value="ECO:0007669"/>
    <property type="project" value="UniProtKB-KW"/>
</dbReference>
<gene>
    <name evidence="13" type="ORF">ABEB36_006259</name>
</gene>
<evidence type="ECO:0000256" key="4">
    <source>
        <dbReference type="ARBA" id="ARBA00042703"/>
    </source>
</evidence>
<evidence type="ECO:0000313" key="13">
    <source>
        <dbReference type="EMBL" id="KAL1500823.1"/>
    </source>
</evidence>
<evidence type="ECO:0000256" key="8">
    <source>
        <dbReference type="ARBA" id="ARBA00048283"/>
    </source>
</evidence>
<protein>
    <recommendedName>
        <fullName evidence="7">sn-1-specific diacylglycerol lipase ABHD11</fullName>
        <ecNumber evidence="3">3.1.1.116</ecNumber>
    </recommendedName>
    <alternativeName>
        <fullName evidence="4">Alpha/beta hydrolase domain-containing protein 11</fullName>
    </alternativeName>
</protein>
<comment type="similarity">
    <text evidence="1">Belongs to the AB hydrolase superfamily.</text>
</comment>
<dbReference type="PANTHER" id="PTHR46118">
    <property type="entry name" value="PROTEIN ABHD11"/>
    <property type="match status" value="1"/>
</dbReference>
<organism evidence="13 14">
    <name type="scientific">Hypothenemus hampei</name>
    <name type="common">Coffee berry borer</name>
    <dbReference type="NCBI Taxonomy" id="57062"/>
    <lineage>
        <taxon>Eukaryota</taxon>
        <taxon>Metazoa</taxon>
        <taxon>Ecdysozoa</taxon>
        <taxon>Arthropoda</taxon>
        <taxon>Hexapoda</taxon>
        <taxon>Insecta</taxon>
        <taxon>Pterygota</taxon>
        <taxon>Neoptera</taxon>
        <taxon>Endopterygota</taxon>
        <taxon>Coleoptera</taxon>
        <taxon>Polyphaga</taxon>
        <taxon>Cucujiformia</taxon>
        <taxon>Curculionidae</taxon>
        <taxon>Scolytinae</taxon>
        <taxon>Hypothenemus</taxon>
    </lineage>
</organism>
<dbReference type="Pfam" id="PF00561">
    <property type="entry name" value="Abhydrolase_1"/>
    <property type="match status" value="1"/>
</dbReference>
<sequence>MLINVLTRNINRFGLKNVKEMVSKSYSTGIKLIPVKLAHTAYENSTRTEEKSPLLILHGLFGSKQNWISICKAYAQKLKPSRTVIALDLRNHGESEHSPEHSYAHLAEDVRHFVLQNGWSKVVLMGHSMGGRCAMLFALKYPDLLENLIVVDISPISLSPSLNEMTEILKVMNRVQIPTNVALSKARSLVEEQLANTIREKDVRAFILTNLIPAGEASYKWRVNLPILIEKFHEIAKFEAPSDSQYNGETLFIGGEKSNYIPESDFPKILKLFPKAELKYIAGAGHWVHAEKPNEFLKITMDFLNK</sequence>
<evidence type="ECO:0000256" key="6">
    <source>
        <dbReference type="ARBA" id="ARBA00043742"/>
    </source>
</evidence>
<dbReference type="PRINTS" id="PR00412">
    <property type="entry name" value="EPOXHYDRLASE"/>
</dbReference>
<dbReference type="PRINTS" id="PR00111">
    <property type="entry name" value="ABHYDROLASE"/>
</dbReference>